<evidence type="ECO:0000313" key="3">
    <source>
        <dbReference type="EMBL" id="MDC0713273.1"/>
    </source>
</evidence>
<reference evidence="3 4" key="1">
    <citation type="submission" date="2022-11" db="EMBL/GenBank/DDBJ databases">
        <title>Minimal conservation of predation-associated metabolite biosynthetic gene clusters underscores biosynthetic potential of Myxococcota including descriptions for ten novel species: Archangium lansinium sp. nov., Myxococcus landrumus sp. nov., Nannocystis bai.</title>
        <authorList>
            <person name="Ahearne A."/>
            <person name="Stevens C."/>
            <person name="Dowd S."/>
        </authorList>
    </citation>
    <scope>NUCLEOTIDE SEQUENCE [LARGE SCALE GENOMIC DNA]</scope>
    <source>
        <strain evidence="3 4">NCWAL01</strain>
    </source>
</reference>
<name>A0ABT5DI19_9BACT</name>
<keyword evidence="4" id="KW-1185">Reference proteome</keyword>
<keyword evidence="1" id="KW-0732">Signal</keyword>
<dbReference type="Pfam" id="PF20597">
    <property type="entry name" value="pAdhesive_15"/>
    <property type="match status" value="1"/>
</dbReference>
<comment type="caution">
    <text evidence="3">The sequence shown here is derived from an EMBL/GenBank/DDBJ whole genome shotgun (WGS) entry which is preliminary data.</text>
</comment>
<evidence type="ECO:0000313" key="4">
    <source>
        <dbReference type="Proteomes" id="UP001221838"/>
    </source>
</evidence>
<evidence type="ECO:0000259" key="2">
    <source>
        <dbReference type="Pfam" id="PF20597"/>
    </source>
</evidence>
<dbReference type="InterPro" id="IPR013783">
    <property type="entry name" value="Ig-like_fold"/>
</dbReference>
<accession>A0ABT5DI19</accession>
<feature type="domain" description="Choice-of-anchor A" evidence="2">
    <location>
        <begin position="794"/>
        <end position="1031"/>
    </location>
</feature>
<dbReference type="InterPro" id="IPR026588">
    <property type="entry name" value="Choice_anch_A"/>
</dbReference>
<dbReference type="Gene3D" id="2.60.40.10">
    <property type="entry name" value="Immunoglobulins"/>
    <property type="match status" value="1"/>
</dbReference>
<gene>
    <name evidence="3" type="ORF">POL68_32725</name>
</gene>
<sequence length="1041" mass="108189">MKTRQLVLVLAALGLLSTNAAAQDSTLSPVNVMGALRVGKRCGSDAPPLRAIFSAQVTGTDVNVPNQTLQGNATITLNESATSEVNDGSYRMVLQRDVGGTPIDYRILSQFYFDGGSRLLTQLLSASQTMPLTGDVQLSHDAGNSASIVVTVVTPAGANITQLIGIATHGNPNDPSVSSTFSSSVEISGSATPVGLAGYVSTVDPQTGVETAAFELLVPPNRNYQIEVHAGFNGQGTQPIGGFQVQASDAPPCATFAPAPLVAAIEPSGTLEVTAFLEPDPADVLSETGPRATHYDLTYVGTRLNGQPVIINNYGYLSGGTAVSNGPGPVTLTSAPFPLGVYELTLFSAHPKILLSWPDRIPPPGFGPFYNFPAPGLGLWTPAHLGTLPGQGMDEDGSVVLNQNDLQPDGRIVERLSFHGLMAYATGTLALNGCVETPHIAAGAVEATSVFGDNTSGTFINELGQLRLRGNVDWPGQGFVRGLFTNDGTGHYELAATQGQWREYAYRLHLTDSTGLDETLSILPDSQWLENLTPGRAHTLEIPPQFYPTGQVTARLTVQNTPQQIAAGAPALRPFRAPELVVVGASQSYGADWAALPFSGLNGESGRFWSVSSGKNELRNEHFVRVHGVANSVGDIAVKAQVPLNPDGTGASPVTSFPSILSVPFSSGASGTCQETCVDLATQTAYVDNGVGPLVTLSSAPPAQTQAASLVLSGIASDTSPVIHVTVNGQEVAGSNSQLQQPFSAPVALTVGTNTFTIVATDLCGHTTTQVVTVERVECSANNPSCEGCIGVHLNDYNVFVLEDYTLGTDVEGKVAAGGNITLNHFSVGSRVANNDLANTLVAGGDLTLTNGAVWGDARYGGNSSSDGTVVFPRGTSVAQGSPINFQTRGAALQALSTQLRALSANGTTTLESWGGLMLRGTAPHVNIFQVNASAFTGAKLLSIDAPAGSLAVINVFGSTATLTGFGHSFSGGINQRGVLFNFVDATRITAHGYGFWGTVLAPYAQVSFHNGSFDGGIYARSLTGNAEGHLNPLDDVDICQ</sequence>
<proteinExistence type="predicted"/>
<evidence type="ECO:0000256" key="1">
    <source>
        <dbReference type="SAM" id="SignalP"/>
    </source>
</evidence>
<dbReference type="NCBIfam" id="TIGR04215">
    <property type="entry name" value="choice_anch_A"/>
    <property type="match status" value="1"/>
</dbReference>
<protein>
    <submittedName>
        <fullName evidence="3">Choice-of-anchor A family protein</fullName>
    </submittedName>
</protein>
<organism evidence="3 4">
    <name type="scientific">Stigmatella ashevillensis</name>
    <dbReference type="NCBI Taxonomy" id="2995309"/>
    <lineage>
        <taxon>Bacteria</taxon>
        <taxon>Pseudomonadati</taxon>
        <taxon>Myxococcota</taxon>
        <taxon>Myxococcia</taxon>
        <taxon>Myxococcales</taxon>
        <taxon>Cystobacterineae</taxon>
        <taxon>Archangiaceae</taxon>
        <taxon>Stigmatella</taxon>
    </lineage>
</organism>
<feature type="chain" id="PRO_5045917748" evidence="1">
    <location>
        <begin position="23"/>
        <end position="1041"/>
    </location>
</feature>
<feature type="signal peptide" evidence="1">
    <location>
        <begin position="1"/>
        <end position="22"/>
    </location>
</feature>
<dbReference type="Proteomes" id="UP001221838">
    <property type="component" value="Unassembled WGS sequence"/>
</dbReference>
<dbReference type="EMBL" id="JAQNDM010000002">
    <property type="protein sequence ID" value="MDC0713273.1"/>
    <property type="molecule type" value="Genomic_DNA"/>
</dbReference>
<dbReference type="RefSeq" id="WP_272143482.1">
    <property type="nucleotide sequence ID" value="NZ_JAQNDM010000002.1"/>
</dbReference>